<protein>
    <submittedName>
        <fullName evidence="2">Uncharacterized protein</fullName>
    </submittedName>
</protein>
<dbReference type="Proteomes" id="UP001196413">
    <property type="component" value="Unassembled WGS sequence"/>
</dbReference>
<gene>
    <name evidence="2" type="ORF">KIN20_014593</name>
</gene>
<evidence type="ECO:0000256" key="1">
    <source>
        <dbReference type="SAM" id="MobiDB-lite"/>
    </source>
</evidence>
<evidence type="ECO:0000313" key="3">
    <source>
        <dbReference type="Proteomes" id="UP001196413"/>
    </source>
</evidence>
<proteinExistence type="predicted"/>
<feature type="compositionally biased region" description="Low complexity" evidence="1">
    <location>
        <begin position="84"/>
        <end position="94"/>
    </location>
</feature>
<name>A0AAD5MXJ2_PARTN</name>
<keyword evidence="3" id="KW-1185">Reference proteome</keyword>
<feature type="region of interest" description="Disordered" evidence="1">
    <location>
        <begin position="84"/>
        <end position="117"/>
    </location>
</feature>
<accession>A0AAD5MXJ2</accession>
<organism evidence="2 3">
    <name type="scientific">Parelaphostrongylus tenuis</name>
    <name type="common">Meningeal worm</name>
    <dbReference type="NCBI Taxonomy" id="148309"/>
    <lineage>
        <taxon>Eukaryota</taxon>
        <taxon>Metazoa</taxon>
        <taxon>Ecdysozoa</taxon>
        <taxon>Nematoda</taxon>
        <taxon>Chromadorea</taxon>
        <taxon>Rhabditida</taxon>
        <taxon>Rhabditina</taxon>
        <taxon>Rhabditomorpha</taxon>
        <taxon>Strongyloidea</taxon>
        <taxon>Metastrongylidae</taxon>
        <taxon>Parelaphostrongylus</taxon>
    </lineage>
</organism>
<reference evidence="2" key="1">
    <citation type="submission" date="2021-06" db="EMBL/GenBank/DDBJ databases">
        <title>Parelaphostrongylus tenuis whole genome reference sequence.</title>
        <authorList>
            <person name="Garwood T.J."/>
            <person name="Larsen P.A."/>
            <person name="Fountain-Jones N.M."/>
            <person name="Garbe J.R."/>
            <person name="Macchietto M.G."/>
            <person name="Kania S.A."/>
            <person name="Gerhold R.W."/>
            <person name="Richards J.E."/>
            <person name="Wolf T.M."/>
        </authorList>
    </citation>
    <scope>NUCLEOTIDE SEQUENCE</scope>
    <source>
        <strain evidence="2">MNPRO001-30</strain>
        <tissue evidence="2">Meninges</tissue>
    </source>
</reference>
<dbReference type="EMBL" id="JAHQIW010002911">
    <property type="protein sequence ID" value="KAJ1356797.1"/>
    <property type="molecule type" value="Genomic_DNA"/>
</dbReference>
<evidence type="ECO:0000313" key="2">
    <source>
        <dbReference type="EMBL" id="KAJ1356797.1"/>
    </source>
</evidence>
<dbReference type="AlphaFoldDB" id="A0AAD5MXJ2"/>
<sequence length="130" mass="14177">MGASAVSSFIHYKTTLSAGDHKHDEAHSPLEKPQITNHNIWVHGYQDACMGKVVRFIEASSTGPPNRRAIGALSAAIQLGIRQTSTSSHHSFSTRVGEHPPSMPSITPASSTDRNRRKHLTFVSTVYDQS</sequence>
<comment type="caution">
    <text evidence="2">The sequence shown here is derived from an EMBL/GenBank/DDBJ whole genome shotgun (WGS) entry which is preliminary data.</text>
</comment>